<dbReference type="InterPro" id="IPR055170">
    <property type="entry name" value="GFO_IDH_MocA-like_dom"/>
</dbReference>
<accession>A0ABS9KGL2</accession>
<evidence type="ECO:0000313" key="3">
    <source>
        <dbReference type="EMBL" id="MCG2589965.1"/>
    </source>
</evidence>
<dbReference type="InterPro" id="IPR052515">
    <property type="entry name" value="Gfo/Idh/MocA_Oxidoreductase"/>
</dbReference>
<dbReference type="SUPFAM" id="SSF55347">
    <property type="entry name" value="Glyceraldehyde-3-phosphate dehydrogenase-like, C-terminal domain"/>
    <property type="match status" value="1"/>
</dbReference>
<evidence type="ECO:0000259" key="2">
    <source>
        <dbReference type="Pfam" id="PF22725"/>
    </source>
</evidence>
<feature type="domain" description="GFO/IDH/MocA-like oxidoreductase" evidence="2">
    <location>
        <begin position="135"/>
        <end position="258"/>
    </location>
</feature>
<comment type="caution">
    <text evidence="3">The sequence shown here is derived from an EMBL/GenBank/DDBJ whole genome shotgun (WGS) entry which is preliminary data.</text>
</comment>
<reference evidence="3" key="1">
    <citation type="submission" date="2022-01" db="EMBL/GenBank/DDBJ databases">
        <authorList>
            <person name="Wang Y."/>
        </authorList>
    </citation>
    <scope>NUCLEOTIDE SEQUENCE</scope>
    <source>
        <strain evidence="3">WB101</strain>
    </source>
</reference>
<feature type="domain" description="Gfo/Idh/MocA-like oxidoreductase N-terminal" evidence="1">
    <location>
        <begin position="8"/>
        <end position="125"/>
    </location>
</feature>
<dbReference type="EMBL" id="JAKLWS010000023">
    <property type="protein sequence ID" value="MCG2589965.1"/>
    <property type="molecule type" value="Genomic_DNA"/>
</dbReference>
<dbReference type="RefSeq" id="WP_237855322.1">
    <property type="nucleotide sequence ID" value="NZ_JAKLWS010000023.1"/>
</dbReference>
<evidence type="ECO:0000313" key="4">
    <source>
        <dbReference type="Proteomes" id="UP001165366"/>
    </source>
</evidence>
<dbReference type="SUPFAM" id="SSF51735">
    <property type="entry name" value="NAD(P)-binding Rossmann-fold domains"/>
    <property type="match status" value="1"/>
</dbReference>
<dbReference type="InterPro" id="IPR000683">
    <property type="entry name" value="Gfo/Idh/MocA-like_OxRdtase_N"/>
</dbReference>
<dbReference type="Proteomes" id="UP001165366">
    <property type="component" value="Unassembled WGS sequence"/>
</dbReference>
<dbReference type="Gene3D" id="3.40.50.720">
    <property type="entry name" value="NAD(P)-binding Rossmann-like Domain"/>
    <property type="match status" value="1"/>
</dbReference>
<proteinExistence type="predicted"/>
<keyword evidence="4" id="KW-1185">Reference proteome</keyword>
<dbReference type="InterPro" id="IPR036291">
    <property type="entry name" value="NAD(P)-bd_dom_sf"/>
</dbReference>
<dbReference type="PANTHER" id="PTHR43249">
    <property type="entry name" value="UDP-N-ACETYL-2-AMINO-2-DEOXY-D-GLUCURONATE OXIDASE"/>
    <property type="match status" value="1"/>
</dbReference>
<dbReference type="Pfam" id="PF01408">
    <property type="entry name" value="GFO_IDH_MocA"/>
    <property type="match status" value="1"/>
</dbReference>
<dbReference type="PANTHER" id="PTHR43249:SF1">
    <property type="entry name" value="D-GLUCOSIDE 3-DEHYDROGENASE"/>
    <property type="match status" value="1"/>
</dbReference>
<dbReference type="Gene3D" id="3.30.360.10">
    <property type="entry name" value="Dihydrodipicolinate Reductase, domain 2"/>
    <property type="match status" value="1"/>
</dbReference>
<dbReference type="Pfam" id="PF22725">
    <property type="entry name" value="GFO_IDH_MocA_C3"/>
    <property type="match status" value="1"/>
</dbReference>
<name>A0ABS9KGL2_9BACT</name>
<organism evidence="3 4">
    <name type="scientific">Rhodohalobacter sulfatireducens</name>
    <dbReference type="NCBI Taxonomy" id="2911366"/>
    <lineage>
        <taxon>Bacteria</taxon>
        <taxon>Pseudomonadati</taxon>
        <taxon>Balneolota</taxon>
        <taxon>Balneolia</taxon>
        <taxon>Balneolales</taxon>
        <taxon>Balneolaceae</taxon>
        <taxon>Rhodohalobacter</taxon>
    </lineage>
</organism>
<protein>
    <submittedName>
        <fullName evidence="3">Gfo/Idh/MocA family oxidoreductase</fullName>
    </submittedName>
</protein>
<sequence>MSNHSKKLRFGIVGLGVISYRHAQSIADAENAELVAASSRTEENRDKFSNEFDVRMFADFEEMLKQDDIDAVSICTPSGTHMDFGIKAAEAGKHVVVDKPIEVTVDRGQKLVDACKKNGVKLAVIYQNRFSNAVLQLKDAVDSGKIGKPVMARGTVKWFRTQEYYKGSNWRGTLELDGGGALINQSIHTLDLLIWILGDLKCVFGMKDTLTHEGIEAEDNLIASLRFANGALGIFEASTSIVPAQPRTIEINGSKGTAVLRGDQFELELEDKQASTDFSHESDEEFFLKQYDEIVNAILKGKEPPVSGEESLLSLAAVEAIYDSCGNHSAINPSKYISDDFYSSKKLYS</sequence>
<reference evidence="3" key="2">
    <citation type="submission" date="2024-05" db="EMBL/GenBank/DDBJ databases">
        <title>Rhodohalobacter halophilus gen. nov., sp. nov., a moderately halophilic member of the family Balneolaceae.</title>
        <authorList>
            <person name="Xia J."/>
        </authorList>
    </citation>
    <scope>NUCLEOTIDE SEQUENCE</scope>
    <source>
        <strain evidence="3">WB101</strain>
    </source>
</reference>
<evidence type="ECO:0000259" key="1">
    <source>
        <dbReference type="Pfam" id="PF01408"/>
    </source>
</evidence>
<gene>
    <name evidence="3" type="ORF">L6773_15415</name>
</gene>